<feature type="domain" description="EF-hand" evidence="4">
    <location>
        <begin position="119"/>
        <end position="153"/>
    </location>
</feature>
<sequence>MCSLSRDDLQRIFEKLEKEEDGYVSLENLKRLMENIGFSFGAEEVECLVGKKSLNLDEFLTFCESMSSSSNSSGESREGQEEERELVKAFEVFDMDGDGFISSQEVESVLKRLGLWDPKSCRDCASMIGVYDSNSDGLLDFQEFKNMMLLTIP</sequence>
<reference evidence="5" key="1">
    <citation type="submission" date="2023-10" db="EMBL/GenBank/DDBJ databases">
        <title>Chromosome-level genome of the transformable northern wattle, Acacia crassicarpa.</title>
        <authorList>
            <person name="Massaro I."/>
            <person name="Sinha N.R."/>
            <person name="Poethig S."/>
            <person name="Leichty A.R."/>
        </authorList>
    </citation>
    <scope>NUCLEOTIDE SEQUENCE</scope>
    <source>
        <strain evidence="5">Acra3RX</strain>
        <tissue evidence="5">Leaf</tissue>
    </source>
</reference>
<gene>
    <name evidence="5" type="ORF">QN277_014817</name>
</gene>
<evidence type="ECO:0000256" key="1">
    <source>
        <dbReference type="ARBA" id="ARBA00022723"/>
    </source>
</evidence>
<evidence type="ECO:0000256" key="2">
    <source>
        <dbReference type="ARBA" id="ARBA00022737"/>
    </source>
</evidence>
<dbReference type="InterPro" id="IPR039647">
    <property type="entry name" value="EF_hand_pair_protein_CML-like"/>
</dbReference>
<comment type="caution">
    <text evidence="5">The sequence shown here is derived from an EMBL/GenBank/DDBJ whole genome shotgun (WGS) entry which is preliminary data.</text>
</comment>
<dbReference type="PROSITE" id="PS50222">
    <property type="entry name" value="EF_HAND_2"/>
    <property type="match status" value="3"/>
</dbReference>
<name>A0AAE1MV63_9FABA</name>
<dbReference type="AlphaFoldDB" id="A0AAE1MV63"/>
<feature type="domain" description="EF-hand" evidence="4">
    <location>
        <begin position="4"/>
        <end position="39"/>
    </location>
</feature>
<dbReference type="PANTHER" id="PTHR10891">
    <property type="entry name" value="EF-HAND CALCIUM-BINDING DOMAIN CONTAINING PROTEIN"/>
    <property type="match status" value="1"/>
</dbReference>
<dbReference type="InterPro" id="IPR011992">
    <property type="entry name" value="EF-hand-dom_pair"/>
</dbReference>
<protein>
    <recommendedName>
        <fullName evidence="4">EF-hand domain-containing protein</fullName>
    </recommendedName>
</protein>
<dbReference type="InterPro" id="IPR002048">
    <property type="entry name" value="EF_hand_dom"/>
</dbReference>
<organism evidence="5 6">
    <name type="scientific">Acacia crassicarpa</name>
    <name type="common">northern wattle</name>
    <dbReference type="NCBI Taxonomy" id="499986"/>
    <lineage>
        <taxon>Eukaryota</taxon>
        <taxon>Viridiplantae</taxon>
        <taxon>Streptophyta</taxon>
        <taxon>Embryophyta</taxon>
        <taxon>Tracheophyta</taxon>
        <taxon>Spermatophyta</taxon>
        <taxon>Magnoliopsida</taxon>
        <taxon>eudicotyledons</taxon>
        <taxon>Gunneridae</taxon>
        <taxon>Pentapetalae</taxon>
        <taxon>rosids</taxon>
        <taxon>fabids</taxon>
        <taxon>Fabales</taxon>
        <taxon>Fabaceae</taxon>
        <taxon>Caesalpinioideae</taxon>
        <taxon>mimosoid clade</taxon>
        <taxon>Acacieae</taxon>
        <taxon>Acacia</taxon>
    </lineage>
</organism>
<evidence type="ECO:0000259" key="4">
    <source>
        <dbReference type="PROSITE" id="PS50222"/>
    </source>
</evidence>
<dbReference type="Pfam" id="PF13499">
    <property type="entry name" value="EF-hand_7"/>
    <property type="match status" value="1"/>
</dbReference>
<accession>A0AAE1MV63</accession>
<dbReference type="Gene3D" id="1.10.238.10">
    <property type="entry name" value="EF-hand"/>
    <property type="match status" value="2"/>
</dbReference>
<evidence type="ECO:0000313" key="6">
    <source>
        <dbReference type="Proteomes" id="UP001293593"/>
    </source>
</evidence>
<dbReference type="CDD" id="cd00051">
    <property type="entry name" value="EFh"/>
    <property type="match status" value="1"/>
</dbReference>
<proteinExistence type="predicted"/>
<evidence type="ECO:0000313" key="5">
    <source>
        <dbReference type="EMBL" id="KAK4276698.1"/>
    </source>
</evidence>
<dbReference type="PROSITE" id="PS00018">
    <property type="entry name" value="EF_HAND_1"/>
    <property type="match status" value="2"/>
</dbReference>
<dbReference type="InterPro" id="IPR018247">
    <property type="entry name" value="EF_Hand_1_Ca_BS"/>
</dbReference>
<keyword evidence="6" id="KW-1185">Reference proteome</keyword>
<feature type="domain" description="EF-hand" evidence="4">
    <location>
        <begin position="81"/>
        <end position="116"/>
    </location>
</feature>
<dbReference type="SMART" id="SM00054">
    <property type="entry name" value="EFh"/>
    <property type="match status" value="3"/>
</dbReference>
<dbReference type="SUPFAM" id="SSF47473">
    <property type="entry name" value="EF-hand"/>
    <property type="match status" value="1"/>
</dbReference>
<dbReference type="EMBL" id="JAWXYG010000003">
    <property type="protein sequence ID" value="KAK4276698.1"/>
    <property type="molecule type" value="Genomic_DNA"/>
</dbReference>
<dbReference type="Proteomes" id="UP001293593">
    <property type="component" value="Unassembled WGS sequence"/>
</dbReference>
<dbReference type="GO" id="GO:0005509">
    <property type="term" value="F:calcium ion binding"/>
    <property type="evidence" value="ECO:0007669"/>
    <property type="project" value="InterPro"/>
</dbReference>
<keyword evidence="2" id="KW-0677">Repeat</keyword>
<keyword evidence="1" id="KW-0479">Metal-binding</keyword>
<keyword evidence="3" id="KW-0106">Calcium</keyword>
<evidence type="ECO:0000256" key="3">
    <source>
        <dbReference type="ARBA" id="ARBA00022837"/>
    </source>
</evidence>